<proteinExistence type="inferred from homology"/>
<dbReference type="GO" id="GO:0000105">
    <property type="term" value="P:L-histidine biosynthetic process"/>
    <property type="evidence" value="ECO:0007669"/>
    <property type="project" value="TreeGrafter"/>
</dbReference>
<dbReference type="GO" id="GO:0046872">
    <property type="term" value="F:metal ion binding"/>
    <property type="evidence" value="ECO:0007669"/>
    <property type="project" value="UniProtKB-KW"/>
</dbReference>
<keyword evidence="3" id="KW-0479">Metal-binding</keyword>
<evidence type="ECO:0000256" key="5">
    <source>
        <dbReference type="ARBA" id="ARBA00022842"/>
    </source>
</evidence>
<dbReference type="InterPro" id="IPR011809">
    <property type="entry name" value="His_9_proposed"/>
</dbReference>
<dbReference type="Gene3D" id="3.30.540.10">
    <property type="entry name" value="Fructose-1,6-Bisphosphatase, subunit A, domain 1"/>
    <property type="match status" value="1"/>
</dbReference>
<evidence type="ECO:0000256" key="3">
    <source>
        <dbReference type="ARBA" id="ARBA00022723"/>
    </source>
</evidence>
<dbReference type="CDD" id="cd01641">
    <property type="entry name" value="Bacterial_IMPase_like_1"/>
    <property type="match status" value="1"/>
</dbReference>
<dbReference type="InterPro" id="IPR051090">
    <property type="entry name" value="Inositol_monoP_superfamily"/>
</dbReference>
<protein>
    <recommendedName>
        <fullName evidence="7">Histidinol-phosphatase</fullName>
    </recommendedName>
</protein>
<gene>
    <name evidence="6" type="ORF">METZ01_LOCUS125784</name>
</gene>
<evidence type="ECO:0008006" key="7">
    <source>
        <dbReference type="Google" id="ProtNLM"/>
    </source>
</evidence>
<evidence type="ECO:0000256" key="1">
    <source>
        <dbReference type="ARBA" id="ARBA00001946"/>
    </source>
</evidence>
<dbReference type="InterPro" id="IPR000760">
    <property type="entry name" value="Inositol_monophosphatase-like"/>
</dbReference>
<comment type="cofactor">
    <cofactor evidence="1">
        <name>Mg(2+)</name>
        <dbReference type="ChEBI" id="CHEBI:18420"/>
    </cofactor>
</comment>
<dbReference type="Pfam" id="PF00459">
    <property type="entry name" value="Inositol_P"/>
    <property type="match status" value="1"/>
</dbReference>
<dbReference type="Gene3D" id="3.40.190.80">
    <property type="match status" value="1"/>
</dbReference>
<organism evidence="6">
    <name type="scientific">marine metagenome</name>
    <dbReference type="NCBI Taxonomy" id="408172"/>
    <lineage>
        <taxon>unclassified sequences</taxon>
        <taxon>metagenomes</taxon>
        <taxon>ecological metagenomes</taxon>
    </lineage>
</organism>
<dbReference type="PANTHER" id="PTHR43200">
    <property type="entry name" value="PHOSPHATASE"/>
    <property type="match status" value="1"/>
</dbReference>
<dbReference type="GO" id="GO:0004401">
    <property type="term" value="F:histidinol-phosphatase activity"/>
    <property type="evidence" value="ECO:0007669"/>
    <property type="project" value="InterPro"/>
</dbReference>
<evidence type="ECO:0000313" key="6">
    <source>
        <dbReference type="EMBL" id="SVA72930.1"/>
    </source>
</evidence>
<reference evidence="6" key="1">
    <citation type="submission" date="2018-05" db="EMBL/GenBank/DDBJ databases">
        <authorList>
            <person name="Lanie J.A."/>
            <person name="Ng W.-L."/>
            <person name="Kazmierczak K.M."/>
            <person name="Andrzejewski T.M."/>
            <person name="Davidsen T.M."/>
            <person name="Wayne K.J."/>
            <person name="Tettelin H."/>
            <person name="Glass J.I."/>
            <person name="Rusch D."/>
            <person name="Podicherti R."/>
            <person name="Tsui H.-C.T."/>
            <person name="Winkler M.E."/>
        </authorList>
    </citation>
    <scope>NUCLEOTIDE SEQUENCE</scope>
</reference>
<keyword evidence="4" id="KW-0378">Hydrolase</keyword>
<evidence type="ECO:0000256" key="4">
    <source>
        <dbReference type="ARBA" id="ARBA00022801"/>
    </source>
</evidence>
<dbReference type="PRINTS" id="PR00377">
    <property type="entry name" value="IMPHPHTASES"/>
</dbReference>
<dbReference type="FunFam" id="3.30.540.10:FF:000003">
    <property type="entry name" value="Inositol-1-monophosphatase"/>
    <property type="match status" value="1"/>
</dbReference>
<dbReference type="SUPFAM" id="SSF56655">
    <property type="entry name" value="Carbohydrate phosphatase"/>
    <property type="match status" value="1"/>
</dbReference>
<accession>A0A381Y7P2</accession>
<keyword evidence="5" id="KW-0460">Magnesium</keyword>
<dbReference type="PANTHER" id="PTHR43200:SF6">
    <property type="entry name" value="3'(2'),5'-BISPHOSPHATE NUCLEOTIDASE"/>
    <property type="match status" value="1"/>
</dbReference>
<dbReference type="NCBIfam" id="TIGR02067">
    <property type="entry name" value="his_9_HisN"/>
    <property type="match status" value="1"/>
</dbReference>
<dbReference type="AlphaFoldDB" id="A0A381Y7P2"/>
<name>A0A381Y7P2_9ZZZZ</name>
<comment type="similarity">
    <text evidence="2">Belongs to the inositol monophosphatase superfamily.</text>
</comment>
<evidence type="ECO:0000256" key="2">
    <source>
        <dbReference type="ARBA" id="ARBA00009759"/>
    </source>
</evidence>
<dbReference type="EMBL" id="UINC01017557">
    <property type="protein sequence ID" value="SVA72930.1"/>
    <property type="molecule type" value="Genomic_DNA"/>
</dbReference>
<sequence>MVTNLEGLVSFANELANESENIIKQYFRTTLTVDAKNDDTPVTIADKNTELKIRELIQARYPDHGILGEEFEGTNIDSEYLWVIDPIDGTRSFIAGHKDFGTLIALLHNNKPILGIINCPMHKERWVGVSGEQTTMNQKKVQTSSIQTLDKSYVCTSGLYFDNDHLRKGFNKIIEQTKYHRFGGDCYMYGMIASGLIEIVIEDTLKAHDYMALIPIIEGAGGKVTDKYGKIVTIHSEGSIVASANDQLHKELIDIINN</sequence>